<dbReference type="EMBL" id="CP018335">
    <property type="protein sequence ID" value="APM40544.1"/>
    <property type="molecule type" value="Genomic_DNA"/>
</dbReference>
<gene>
    <name evidence="1" type="ORF">BS101_18340</name>
</gene>
<evidence type="ECO:0000313" key="2">
    <source>
        <dbReference type="Proteomes" id="UP000184604"/>
    </source>
</evidence>
<dbReference type="InterPro" id="IPR038559">
    <property type="entry name" value="XkdN-like_sf"/>
</dbReference>
<name>A0A1L5FC12_CLOKL</name>
<proteinExistence type="predicted"/>
<reference evidence="1 2" key="1">
    <citation type="submission" date="2016-12" db="EMBL/GenBank/DDBJ databases">
        <title>Complete genome sequence of Clostridium kluyveri JZZ isolated from the pit mud of a Chinese flavor liquor-making factory.</title>
        <authorList>
            <person name="Wang Y."/>
        </authorList>
    </citation>
    <scope>NUCLEOTIDE SEQUENCE [LARGE SCALE GENOMIC DNA]</scope>
    <source>
        <strain evidence="1 2">JZZ</strain>
    </source>
</reference>
<dbReference type="RefSeq" id="WP_073540131.1">
    <property type="nucleotide sequence ID" value="NZ_CP018335.1"/>
</dbReference>
<dbReference type="AlphaFoldDB" id="A0A1L5FC12"/>
<dbReference type="InterPro" id="IPR014986">
    <property type="entry name" value="XkdN-like"/>
</dbReference>
<evidence type="ECO:0000313" key="1">
    <source>
        <dbReference type="EMBL" id="APM40544.1"/>
    </source>
</evidence>
<evidence type="ECO:0008006" key="3">
    <source>
        <dbReference type="Google" id="ProtNLM"/>
    </source>
</evidence>
<sequence length="124" mass="13766">MNLLLKVDKSKLVRPEQEVEIKRLSDILGEPFTVTCQALTADEFKELENTKTANEDMVIKGVKDPDFTNQQVIEYYGVVTATEAVNTIFLPGEITSLVKVITNLSGFGTDAIKEIKNSSTQVEK</sequence>
<dbReference type="Pfam" id="PF08890">
    <property type="entry name" value="Phage_TAC_5"/>
    <property type="match status" value="1"/>
</dbReference>
<accession>A0A1L5FC12</accession>
<protein>
    <recommendedName>
        <fullName evidence="3">XkdN-like protein</fullName>
    </recommendedName>
</protein>
<dbReference type="Proteomes" id="UP000184604">
    <property type="component" value="Chromosome"/>
</dbReference>
<dbReference type="Gene3D" id="3.30.2220.30">
    <property type="match status" value="1"/>
</dbReference>
<dbReference type="OrthoDB" id="1754272at2"/>
<organism evidence="1 2">
    <name type="scientific">Clostridium kluyveri</name>
    <dbReference type="NCBI Taxonomy" id="1534"/>
    <lineage>
        <taxon>Bacteria</taxon>
        <taxon>Bacillati</taxon>
        <taxon>Bacillota</taxon>
        <taxon>Clostridia</taxon>
        <taxon>Eubacteriales</taxon>
        <taxon>Clostridiaceae</taxon>
        <taxon>Clostridium</taxon>
    </lineage>
</organism>